<dbReference type="CDD" id="cd00051">
    <property type="entry name" value="EFh"/>
    <property type="match status" value="1"/>
</dbReference>
<evidence type="ECO:0000256" key="2">
    <source>
        <dbReference type="ARBA" id="ARBA00022630"/>
    </source>
</evidence>
<dbReference type="PROSITE" id="PS50222">
    <property type="entry name" value="EF_HAND_2"/>
    <property type="match status" value="2"/>
</dbReference>
<protein>
    <submittedName>
        <fullName evidence="11">Dual oxidase 1</fullName>
    </submittedName>
</protein>
<dbReference type="GO" id="GO:0009653">
    <property type="term" value="P:anatomical structure morphogenesis"/>
    <property type="evidence" value="ECO:0007669"/>
    <property type="project" value="UniProtKB-ARBA"/>
</dbReference>
<evidence type="ECO:0000256" key="10">
    <source>
        <dbReference type="ARBA" id="ARBA00023136"/>
    </source>
</evidence>
<dbReference type="Gene3D" id="3.40.50.80">
    <property type="entry name" value="Nucleotide-binding domain of ferredoxin-NADP reductase (FNR) module"/>
    <property type="match status" value="1"/>
</dbReference>
<evidence type="ECO:0000256" key="3">
    <source>
        <dbReference type="ARBA" id="ARBA00022692"/>
    </source>
</evidence>
<evidence type="ECO:0000256" key="8">
    <source>
        <dbReference type="ARBA" id="ARBA00022989"/>
    </source>
</evidence>
<dbReference type="InterPro" id="IPR018247">
    <property type="entry name" value="EF_Hand_1_Ca_BS"/>
</dbReference>
<dbReference type="PROSITE" id="PS51384">
    <property type="entry name" value="FAD_FR"/>
    <property type="match status" value="1"/>
</dbReference>
<dbReference type="GO" id="GO:0016175">
    <property type="term" value="F:superoxide-generating NAD(P)H oxidase activity"/>
    <property type="evidence" value="ECO:0007669"/>
    <property type="project" value="UniProtKB-ARBA"/>
</dbReference>
<name>A0A6S7JHM3_PARCT</name>
<keyword evidence="2" id="KW-0285">Flavoprotein</keyword>
<dbReference type="PANTHER" id="PTHR11972:SF208">
    <property type="entry name" value="DUAL OXIDASE-LIKE PROTEIN"/>
    <property type="match status" value="1"/>
</dbReference>
<dbReference type="SFLD" id="SFLDG01169">
    <property type="entry name" value="NADPH_oxidase_subgroup_(NOX)"/>
    <property type="match status" value="1"/>
</dbReference>
<dbReference type="FunFam" id="2.40.30.10:FF:000059">
    <property type="entry name" value="dual oxidase isoform X1"/>
    <property type="match status" value="1"/>
</dbReference>
<dbReference type="SUPFAM" id="SSF52343">
    <property type="entry name" value="Ferredoxin reductase-like, C-terminal NADP-linked domain"/>
    <property type="match status" value="1"/>
</dbReference>
<keyword evidence="8" id="KW-1133">Transmembrane helix</keyword>
<accession>A0A6S7JHM3</accession>
<organism evidence="11 12">
    <name type="scientific">Paramuricea clavata</name>
    <name type="common">Red gorgonian</name>
    <name type="synonym">Violescent sea-whip</name>
    <dbReference type="NCBI Taxonomy" id="317549"/>
    <lineage>
        <taxon>Eukaryota</taxon>
        <taxon>Metazoa</taxon>
        <taxon>Cnidaria</taxon>
        <taxon>Anthozoa</taxon>
        <taxon>Octocorallia</taxon>
        <taxon>Malacalcyonacea</taxon>
        <taxon>Plexauridae</taxon>
        <taxon>Paramuricea</taxon>
    </lineage>
</organism>
<dbReference type="SMART" id="SM00054">
    <property type="entry name" value="EFh"/>
    <property type="match status" value="3"/>
</dbReference>
<dbReference type="GO" id="GO:0042554">
    <property type="term" value="P:superoxide anion generation"/>
    <property type="evidence" value="ECO:0007669"/>
    <property type="project" value="TreeGrafter"/>
</dbReference>
<dbReference type="Proteomes" id="UP001152795">
    <property type="component" value="Unassembled WGS sequence"/>
</dbReference>
<evidence type="ECO:0000256" key="1">
    <source>
        <dbReference type="ARBA" id="ARBA00004141"/>
    </source>
</evidence>
<keyword evidence="12" id="KW-1185">Reference proteome</keyword>
<comment type="subcellular location">
    <subcellularLocation>
        <location evidence="1">Membrane</location>
        <topology evidence="1">Multi-pass membrane protein</topology>
    </subcellularLocation>
</comment>
<dbReference type="InterPro" id="IPR017927">
    <property type="entry name" value="FAD-bd_FR_type"/>
</dbReference>
<dbReference type="GO" id="GO:0042742">
    <property type="term" value="P:defense response to bacterium"/>
    <property type="evidence" value="ECO:0007669"/>
    <property type="project" value="UniProtKB-ARBA"/>
</dbReference>
<dbReference type="Gene3D" id="2.40.30.10">
    <property type="entry name" value="Translation factors"/>
    <property type="match status" value="1"/>
</dbReference>
<dbReference type="AlphaFoldDB" id="A0A6S7JHM3"/>
<keyword evidence="4" id="KW-0479">Metal-binding</keyword>
<evidence type="ECO:0000256" key="6">
    <source>
        <dbReference type="ARBA" id="ARBA00022837"/>
    </source>
</evidence>
<dbReference type="InterPro" id="IPR017938">
    <property type="entry name" value="Riboflavin_synthase-like_b-brl"/>
</dbReference>
<evidence type="ECO:0000313" key="12">
    <source>
        <dbReference type="Proteomes" id="UP001152795"/>
    </source>
</evidence>
<keyword evidence="6" id="KW-0106">Calcium</keyword>
<dbReference type="InterPro" id="IPR050369">
    <property type="entry name" value="RBOH/FRE"/>
</dbReference>
<dbReference type="GO" id="GO:0043020">
    <property type="term" value="C:NADPH oxidase complex"/>
    <property type="evidence" value="ECO:0007669"/>
    <property type="project" value="TreeGrafter"/>
</dbReference>
<keyword evidence="7" id="KW-0521">NADP</keyword>
<evidence type="ECO:0000256" key="7">
    <source>
        <dbReference type="ARBA" id="ARBA00022857"/>
    </source>
</evidence>
<dbReference type="PROSITE" id="PS00018">
    <property type="entry name" value="EF_HAND_1"/>
    <property type="match status" value="1"/>
</dbReference>
<dbReference type="CDD" id="cd06186">
    <property type="entry name" value="NOX_Duox_like_FAD_NADP"/>
    <property type="match status" value="1"/>
</dbReference>
<dbReference type="InterPro" id="IPR039261">
    <property type="entry name" value="FNR_nucleotide-bd"/>
</dbReference>
<dbReference type="Pfam" id="PF08022">
    <property type="entry name" value="FAD_binding_8"/>
    <property type="match status" value="1"/>
</dbReference>
<keyword evidence="10" id="KW-0472">Membrane</keyword>
<dbReference type="InterPro" id="IPR011992">
    <property type="entry name" value="EF-hand-dom_pair"/>
</dbReference>
<keyword evidence="9" id="KW-0560">Oxidoreductase</keyword>
<gene>
    <name evidence="11" type="ORF">PACLA_8A071278</name>
</gene>
<comment type="caution">
    <text evidence="11">The sequence shown here is derived from an EMBL/GenBank/DDBJ whole genome shotgun (WGS) entry which is preliminary data.</text>
</comment>
<dbReference type="InterPro" id="IPR013130">
    <property type="entry name" value="Fe3_Rdtase_TM_dom"/>
</dbReference>
<dbReference type="InterPro" id="IPR013112">
    <property type="entry name" value="FAD-bd_8"/>
</dbReference>
<dbReference type="EMBL" id="CACRXK020017956">
    <property type="protein sequence ID" value="CAB4031876.1"/>
    <property type="molecule type" value="Genomic_DNA"/>
</dbReference>
<evidence type="ECO:0000256" key="5">
    <source>
        <dbReference type="ARBA" id="ARBA00022827"/>
    </source>
</evidence>
<evidence type="ECO:0000256" key="4">
    <source>
        <dbReference type="ARBA" id="ARBA00022723"/>
    </source>
</evidence>
<keyword evidence="5" id="KW-0274">FAD</keyword>
<sequence>MQATSPFVEQMFKLADKDCNGYISFREFLDIMFIFAKGTPEDKLKLYFDMYDVTGEGKLDREAFKKMMRSFMDVVSASVDPTNLDELVDSMFKTEDGEEKEFLYFEDFGSIMMDLDKKDGLLSDVNNVFKGATDTITSCAKSPKRKCAKNAGRAKNAMDTESLTRKRKYGTVVKKDSRLGATSPPIEAASPGRTDFTLAQKVNIDYSPYLIRQWITLTRYIENHRQHIFILTFYTLLVIGAFIEKAYAYSVLKEFSGLRRVAGYGVSVSRGAAAAMTLTFSTLLLTMSRNTLTFLRETQAMNWIPFDSAIAFHKYVAFLALFFTVVHTIGHAMNFYHFSTQSATALTCLFRNDFHRSHILPSFTHYCWGTVTGLSGVLLCVVIAVLYVFATQYSRRVVFKFFWWTHQLYFALYALTIIHGSGHLLQPPGFHVFLIGPAVLFTIDKLISMARKKVEIPVVKAELLPSDVTNLQFKRPVNFNYKSGQWVRIACLDLGGSEYHPFTLTSAPHEENLSLHIRAVGPWTINLRSTYNKDNLQDRPFPKLYLDGPFGEGHQDWYRYEVSVLVGGGIGVTPFASILKDIAHKGTLKSTFACKQVGVTSMPHI</sequence>
<keyword evidence="3" id="KW-0812">Transmembrane</keyword>
<dbReference type="PANTHER" id="PTHR11972">
    <property type="entry name" value="NADPH OXIDASE"/>
    <property type="match status" value="1"/>
</dbReference>
<dbReference type="Gene3D" id="1.10.238.10">
    <property type="entry name" value="EF-hand"/>
    <property type="match status" value="1"/>
</dbReference>
<evidence type="ECO:0000256" key="9">
    <source>
        <dbReference type="ARBA" id="ARBA00023002"/>
    </source>
</evidence>
<dbReference type="GO" id="GO:0005509">
    <property type="term" value="F:calcium ion binding"/>
    <property type="evidence" value="ECO:0007669"/>
    <property type="project" value="InterPro"/>
</dbReference>
<evidence type="ECO:0000313" key="11">
    <source>
        <dbReference type="EMBL" id="CAB4031876.1"/>
    </source>
</evidence>
<dbReference type="InterPro" id="IPR002048">
    <property type="entry name" value="EF_hand_dom"/>
</dbReference>
<dbReference type="SUPFAM" id="SSF63380">
    <property type="entry name" value="Riboflavin synthase domain-like"/>
    <property type="match status" value="1"/>
</dbReference>
<reference evidence="11" key="1">
    <citation type="submission" date="2020-04" db="EMBL/GenBank/DDBJ databases">
        <authorList>
            <person name="Alioto T."/>
            <person name="Alioto T."/>
            <person name="Gomez Garrido J."/>
        </authorList>
    </citation>
    <scope>NUCLEOTIDE SEQUENCE</scope>
    <source>
        <strain evidence="11">A484AB</strain>
    </source>
</reference>
<dbReference type="SUPFAM" id="SSF47473">
    <property type="entry name" value="EF-hand"/>
    <property type="match status" value="1"/>
</dbReference>
<dbReference type="Pfam" id="PF00036">
    <property type="entry name" value="EF-hand_1"/>
    <property type="match status" value="1"/>
</dbReference>
<dbReference type="Pfam" id="PF01794">
    <property type="entry name" value="Ferric_reduct"/>
    <property type="match status" value="1"/>
</dbReference>
<dbReference type="OrthoDB" id="6019201at2759"/>
<proteinExistence type="predicted"/>